<feature type="region of interest" description="Disordered" evidence="6">
    <location>
        <begin position="1"/>
        <end position="33"/>
    </location>
</feature>
<evidence type="ECO:0000256" key="4">
    <source>
        <dbReference type="ARBA" id="ARBA00022884"/>
    </source>
</evidence>
<proteinExistence type="inferred from homology"/>
<dbReference type="EMBL" id="JAUCBP010000001">
    <property type="protein sequence ID" value="MDM7859122.1"/>
    <property type="molecule type" value="Genomic_DNA"/>
</dbReference>
<evidence type="ECO:0000256" key="6">
    <source>
        <dbReference type="SAM" id="MobiDB-lite"/>
    </source>
</evidence>
<dbReference type="Gene3D" id="1.10.60.30">
    <property type="entry name" value="PSPTO4464-like domains"/>
    <property type="match status" value="2"/>
</dbReference>
<reference evidence="7 8" key="1">
    <citation type="submission" date="2023-06" db="EMBL/GenBank/DDBJ databases">
        <title>Alteromonas sp. ASW11-36 isolated from intertidal sand.</title>
        <authorList>
            <person name="Li Y."/>
        </authorList>
    </citation>
    <scope>NUCLEOTIDE SEQUENCE [LARGE SCALE GENOMIC DNA]</scope>
    <source>
        <strain evidence="7 8">ASW11-36</strain>
    </source>
</reference>
<comment type="caution">
    <text evidence="7">The sequence shown here is derived from an EMBL/GenBank/DDBJ whole genome shotgun (WGS) entry which is preliminary data.</text>
</comment>
<gene>
    <name evidence="7" type="primary">yjgA</name>
    <name evidence="5" type="synonym">darP</name>
    <name evidence="7" type="ORF">QTP81_00710</name>
</gene>
<evidence type="ECO:0000256" key="3">
    <source>
        <dbReference type="ARBA" id="ARBA00022730"/>
    </source>
</evidence>
<keyword evidence="3 5" id="KW-0699">rRNA-binding</keyword>
<dbReference type="PANTHER" id="PTHR38101">
    <property type="entry name" value="UPF0307 PROTEIN YJGA"/>
    <property type="match status" value="1"/>
</dbReference>
<keyword evidence="1 5" id="KW-0963">Cytoplasm</keyword>
<dbReference type="Proteomes" id="UP001234343">
    <property type="component" value="Unassembled WGS sequence"/>
</dbReference>
<dbReference type="PANTHER" id="PTHR38101:SF1">
    <property type="entry name" value="UPF0307 PROTEIN YJGA"/>
    <property type="match status" value="1"/>
</dbReference>
<dbReference type="InterPro" id="IPR023153">
    <property type="entry name" value="DarP_sf"/>
</dbReference>
<keyword evidence="8" id="KW-1185">Reference proteome</keyword>
<keyword evidence="4 5" id="KW-0694">RNA-binding</keyword>
<dbReference type="PIRSF" id="PIRSF016183">
    <property type="entry name" value="UCP016183"/>
    <property type="match status" value="1"/>
</dbReference>
<keyword evidence="2 5" id="KW-0690">Ribosome biogenesis</keyword>
<evidence type="ECO:0000256" key="5">
    <source>
        <dbReference type="HAMAP-Rule" id="MF_00765"/>
    </source>
</evidence>
<dbReference type="CDD" id="cd16331">
    <property type="entry name" value="YjgA-like"/>
    <property type="match status" value="1"/>
</dbReference>
<comment type="similarity">
    <text evidence="5">Belongs to the DarP family.</text>
</comment>
<dbReference type="InterPro" id="IPR006839">
    <property type="entry name" value="DarP"/>
</dbReference>
<accession>A0ABT7SSF5</accession>
<comment type="function">
    <text evidence="5">Member of a network of 50S ribosomal subunit biogenesis factors which assembles along the 30S-50S interface, preventing incorrect 23S rRNA structures from forming. Promotes peptidyl transferase center (PTC) maturation.</text>
</comment>
<name>A0ABT7SSF5_9ALTE</name>
<feature type="compositionally biased region" description="Basic and acidic residues" evidence="6">
    <location>
        <begin position="15"/>
        <end position="33"/>
    </location>
</feature>
<dbReference type="RefSeq" id="WP_289363029.1">
    <property type="nucleotide sequence ID" value="NZ_JAUCBP010000001.1"/>
</dbReference>
<dbReference type="HAMAP" id="MF_00765">
    <property type="entry name" value="DarP"/>
    <property type="match status" value="1"/>
</dbReference>
<evidence type="ECO:0000313" key="8">
    <source>
        <dbReference type="Proteomes" id="UP001234343"/>
    </source>
</evidence>
<dbReference type="Pfam" id="PF04751">
    <property type="entry name" value="DarP"/>
    <property type="match status" value="1"/>
</dbReference>
<comment type="subcellular location">
    <subcellularLocation>
        <location evidence="5">Cytoplasm</location>
    </subcellularLocation>
    <text evidence="5">Associates with late stage pre-50S ribosomal subunits.</text>
</comment>
<evidence type="ECO:0000256" key="1">
    <source>
        <dbReference type="ARBA" id="ARBA00022490"/>
    </source>
</evidence>
<dbReference type="SUPFAM" id="SSF158710">
    <property type="entry name" value="PSPTO4464-like"/>
    <property type="match status" value="1"/>
</dbReference>
<evidence type="ECO:0000313" key="7">
    <source>
        <dbReference type="EMBL" id="MDM7859122.1"/>
    </source>
</evidence>
<sequence>MTVSNSDSEDNWFEAQHDFEAEEKSKTQLKREAEEKQKLATQLVEMSEANLTKMPLDDELLDAVLVARKINRKKDGYRRQLQFLGKLMRSRDTTPIEQAIMLLTNQHRMANAHFHYLETLRDNIITAGDSAIEEVLSEHPQLERQKLRQLQRKINKEQQQNKPPAGARELFKYLKASIEE</sequence>
<organism evidence="7 8">
    <name type="scientific">Alteromonas arenosi</name>
    <dbReference type="NCBI Taxonomy" id="3055817"/>
    <lineage>
        <taxon>Bacteria</taxon>
        <taxon>Pseudomonadati</taxon>
        <taxon>Pseudomonadota</taxon>
        <taxon>Gammaproteobacteria</taxon>
        <taxon>Alteromonadales</taxon>
        <taxon>Alteromonadaceae</taxon>
        <taxon>Alteromonas/Salinimonas group</taxon>
        <taxon>Alteromonas</taxon>
    </lineage>
</organism>
<evidence type="ECO:0000256" key="2">
    <source>
        <dbReference type="ARBA" id="ARBA00022517"/>
    </source>
</evidence>
<protein>
    <recommendedName>
        <fullName evidence="5">Dual-action ribosomal maturation protein DarP</fullName>
    </recommendedName>
    <alternativeName>
        <fullName evidence="5">Large ribosomal subunit assembly factor DarP</fullName>
    </alternativeName>
</protein>
<dbReference type="NCBIfam" id="NF003593">
    <property type="entry name" value="PRK05255.1-1"/>
    <property type="match status" value="1"/>
</dbReference>